<feature type="transmembrane region" description="Helical" evidence="1">
    <location>
        <begin position="20"/>
        <end position="44"/>
    </location>
</feature>
<keyword evidence="1" id="KW-0472">Membrane</keyword>
<dbReference type="EMBL" id="WNYA01001141">
    <property type="protein sequence ID" value="KAG8546316.1"/>
    <property type="molecule type" value="Genomic_DNA"/>
</dbReference>
<keyword evidence="1" id="KW-0812">Transmembrane</keyword>
<evidence type="ECO:0000313" key="3">
    <source>
        <dbReference type="Proteomes" id="UP000824782"/>
    </source>
</evidence>
<reference evidence="2" key="1">
    <citation type="thesis" date="2020" institute="ProQuest LLC" country="789 East Eisenhower Parkway, Ann Arbor, MI, USA">
        <title>Comparative Genomics and Chromosome Evolution.</title>
        <authorList>
            <person name="Mudd A.B."/>
        </authorList>
    </citation>
    <scope>NUCLEOTIDE SEQUENCE</scope>
    <source>
        <strain evidence="2">237g6f4</strain>
        <tissue evidence="2">Blood</tissue>
    </source>
</reference>
<dbReference type="Proteomes" id="UP000824782">
    <property type="component" value="Unassembled WGS sequence"/>
</dbReference>
<gene>
    <name evidence="2" type="ORF">GDO81_019245</name>
</gene>
<keyword evidence="1" id="KW-1133">Transmembrane helix</keyword>
<organism evidence="2 3">
    <name type="scientific">Engystomops pustulosus</name>
    <name type="common">Tungara frog</name>
    <name type="synonym">Physalaemus pustulosus</name>
    <dbReference type="NCBI Taxonomy" id="76066"/>
    <lineage>
        <taxon>Eukaryota</taxon>
        <taxon>Metazoa</taxon>
        <taxon>Chordata</taxon>
        <taxon>Craniata</taxon>
        <taxon>Vertebrata</taxon>
        <taxon>Euteleostomi</taxon>
        <taxon>Amphibia</taxon>
        <taxon>Batrachia</taxon>
        <taxon>Anura</taxon>
        <taxon>Neobatrachia</taxon>
        <taxon>Hyloidea</taxon>
        <taxon>Leptodactylidae</taxon>
        <taxon>Leiuperinae</taxon>
        <taxon>Engystomops</taxon>
    </lineage>
</organism>
<name>A0AAV6ZAT8_ENGPU</name>
<evidence type="ECO:0000313" key="2">
    <source>
        <dbReference type="EMBL" id="KAG8546316.1"/>
    </source>
</evidence>
<evidence type="ECO:0000256" key="1">
    <source>
        <dbReference type="SAM" id="Phobius"/>
    </source>
</evidence>
<proteinExistence type="predicted"/>
<comment type="caution">
    <text evidence="2">The sequence shown here is derived from an EMBL/GenBank/DDBJ whole genome shotgun (WGS) entry which is preliminary data.</text>
</comment>
<sequence>MGDGSFQKDRGSVRLCMGTIWAYLRSSLCSLASLPMAIFCLVYFRRPKSKSSVRGPSFLGSSLVQIDFSIFWSISTGGVKGWKRSSIS</sequence>
<accession>A0AAV6ZAT8</accession>
<keyword evidence="3" id="KW-1185">Reference proteome</keyword>
<protein>
    <submittedName>
        <fullName evidence="2">Uncharacterized protein</fullName>
    </submittedName>
</protein>
<dbReference type="AlphaFoldDB" id="A0AAV6ZAT8"/>